<organism evidence="1 2">
    <name type="scientific">Candidatus Hakubella thermalkaliphila</name>
    <dbReference type="NCBI Taxonomy" id="2754717"/>
    <lineage>
        <taxon>Bacteria</taxon>
        <taxon>Bacillati</taxon>
        <taxon>Actinomycetota</taxon>
        <taxon>Actinomycetota incertae sedis</taxon>
        <taxon>Candidatus Hakubellales</taxon>
        <taxon>Candidatus Hakubellaceae</taxon>
        <taxon>Candidatus Hakubella</taxon>
    </lineage>
</organism>
<evidence type="ECO:0000313" key="2">
    <source>
        <dbReference type="Proteomes" id="UP000580051"/>
    </source>
</evidence>
<dbReference type="AlphaFoldDB" id="A0A6V8NPZ6"/>
<comment type="caution">
    <text evidence="1">The sequence shown here is derived from an EMBL/GenBank/DDBJ whole genome shotgun (WGS) entry which is preliminary data.</text>
</comment>
<reference evidence="1 2" key="1">
    <citation type="journal article" date="2020" name="Front. Microbiol.">
        <title>Single-cell genomics of novel Actinobacteria with the Wood-Ljungdahl pathway discovered in a serpentinizing system.</title>
        <authorList>
            <person name="Merino N."/>
            <person name="Kawai M."/>
            <person name="Boyd E.S."/>
            <person name="Colman D.R."/>
            <person name="McGlynn S.E."/>
            <person name="Nealson K.H."/>
            <person name="Kurokawa K."/>
            <person name="Hongoh Y."/>
        </authorList>
    </citation>
    <scope>NUCLEOTIDE SEQUENCE [LARGE SCALE GENOMIC DNA]</scope>
    <source>
        <strain evidence="1 2">S06</strain>
    </source>
</reference>
<dbReference type="EMBL" id="BLRV01000395">
    <property type="protein sequence ID" value="GFP22402.1"/>
    <property type="molecule type" value="Genomic_DNA"/>
</dbReference>
<sequence>TVESRIEALFDTFPNEDIPSEMVRLVSKGALDWQRALRRIRQRTGKKILPMEGRNGYHYFKN</sequence>
<gene>
    <name evidence="1" type="ORF">HKBW3S06_01630</name>
</gene>
<accession>A0A6V8NPZ6</accession>
<dbReference type="Proteomes" id="UP000580051">
    <property type="component" value="Unassembled WGS sequence"/>
</dbReference>
<dbReference type="RefSeq" id="WP_219852505.1">
    <property type="nucleotide sequence ID" value="NZ_BLRV01000395.1"/>
</dbReference>
<evidence type="ECO:0000313" key="1">
    <source>
        <dbReference type="EMBL" id="GFP22402.1"/>
    </source>
</evidence>
<feature type="non-terminal residue" evidence="1">
    <location>
        <position position="1"/>
    </location>
</feature>
<protein>
    <submittedName>
        <fullName evidence="1">Uncharacterized protein</fullName>
    </submittedName>
</protein>
<proteinExistence type="predicted"/>
<name>A0A6V8NPZ6_9ACTN</name>